<proteinExistence type="predicted"/>
<gene>
    <name evidence="1" type="ORF">SVIM_LOCUS205168</name>
</gene>
<accession>A0A6N2LBW5</accession>
<sequence length="142" mass="16061">MRCTTARAWRTLQSHIKAKTILSSSRKLSNFGSIFFGCWISLLGNREFSDRICCIQPIFTGFDEDGGWGQIYLSCPKNKCVPLEGNQSVLLQTTWVMMSLTSFTAAKLIVKVNSQLKMVISPAEYQRHVPLLPDESKLKRTI</sequence>
<dbReference type="AlphaFoldDB" id="A0A6N2LBW5"/>
<dbReference type="SUPFAM" id="SSF48239">
    <property type="entry name" value="Terpenoid cyclases/Protein prenyltransferases"/>
    <property type="match status" value="1"/>
</dbReference>
<protein>
    <submittedName>
        <fullName evidence="1">Uncharacterized protein</fullName>
    </submittedName>
</protein>
<dbReference type="EMBL" id="CAADRP010001335">
    <property type="protein sequence ID" value="VFU38097.1"/>
    <property type="molecule type" value="Genomic_DNA"/>
</dbReference>
<name>A0A6N2LBW5_SALVM</name>
<dbReference type="InterPro" id="IPR008930">
    <property type="entry name" value="Terpenoid_cyclase/PrenylTrfase"/>
</dbReference>
<evidence type="ECO:0000313" key="1">
    <source>
        <dbReference type="EMBL" id="VFU38097.1"/>
    </source>
</evidence>
<reference evidence="1" key="1">
    <citation type="submission" date="2019-03" db="EMBL/GenBank/DDBJ databases">
        <authorList>
            <person name="Mank J."/>
            <person name="Almeida P."/>
        </authorList>
    </citation>
    <scope>NUCLEOTIDE SEQUENCE</scope>
    <source>
        <strain evidence="1">78183</strain>
    </source>
</reference>
<organism evidence="1">
    <name type="scientific">Salix viminalis</name>
    <name type="common">Common osier</name>
    <name type="synonym">Basket willow</name>
    <dbReference type="NCBI Taxonomy" id="40686"/>
    <lineage>
        <taxon>Eukaryota</taxon>
        <taxon>Viridiplantae</taxon>
        <taxon>Streptophyta</taxon>
        <taxon>Embryophyta</taxon>
        <taxon>Tracheophyta</taxon>
        <taxon>Spermatophyta</taxon>
        <taxon>Magnoliopsida</taxon>
        <taxon>eudicotyledons</taxon>
        <taxon>Gunneridae</taxon>
        <taxon>Pentapetalae</taxon>
        <taxon>rosids</taxon>
        <taxon>fabids</taxon>
        <taxon>Malpighiales</taxon>
        <taxon>Salicaceae</taxon>
        <taxon>Saliceae</taxon>
        <taxon>Salix</taxon>
    </lineage>
</organism>